<dbReference type="Gene3D" id="3.40.50.10310">
    <property type="entry name" value="Creatininase"/>
    <property type="match status" value="1"/>
</dbReference>
<dbReference type="NCBIfam" id="TIGR03964">
    <property type="entry name" value="mycofact_creat"/>
    <property type="match status" value="1"/>
</dbReference>
<dbReference type="PANTHER" id="PTHR35005">
    <property type="entry name" value="3-DEHYDRO-SCYLLO-INOSOSE HYDROLASE"/>
    <property type="match status" value="1"/>
</dbReference>
<keyword evidence="2" id="KW-0479">Metal-binding</keyword>
<dbReference type="GeneID" id="91541241"/>
<evidence type="ECO:0000313" key="8">
    <source>
        <dbReference type="Proteomes" id="UP001335325"/>
    </source>
</evidence>
<accession>A0ABZ1GYF3</accession>
<evidence type="ECO:0000256" key="5">
    <source>
        <dbReference type="ARBA" id="ARBA00024029"/>
    </source>
</evidence>
<dbReference type="InterPro" id="IPR023871">
    <property type="entry name" value="MftE"/>
</dbReference>
<sequence length="285" mass="29019">MSPHPRRPSGARDLERSVWPAVPAGALVLVPVGSTEQHGPHLPLNTDSVIAESVARAAGEHLTAQGADRPVLLAPTIAYGASGEHAGFPGTVSLGHDALRVVLVETVRSLSLWAGRIVFVNGHGGNVPTLDAAVGRLRGEGHDVAWLGCDTPGGDAHAGRAETSLMLHLAPADVRLSEAVAGDTRPLACLMPELIARGVRAVSPTGVLGDPTGATAEEGRAALESMVPVAARRIAADRPDPRGRLLDPAAHPAPKHPTAVPSGPAHPTAASTTPSVVARTKAAAP</sequence>
<dbReference type="RefSeq" id="WP_326756878.1">
    <property type="nucleotide sequence ID" value="NZ_CP109134.1"/>
</dbReference>
<feature type="compositionally biased region" description="Basic and acidic residues" evidence="6">
    <location>
        <begin position="235"/>
        <end position="245"/>
    </location>
</feature>
<feature type="compositionally biased region" description="Low complexity" evidence="6">
    <location>
        <begin position="248"/>
        <end position="261"/>
    </location>
</feature>
<comment type="cofactor">
    <cofactor evidence="1">
        <name>Zn(2+)</name>
        <dbReference type="ChEBI" id="CHEBI:29105"/>
    </cofactor>
</comment>
<reference evidence="7 8" key="1">
    <citation type="submission" date="2022-10" db="EMBL/GenBank/DDBJ databases">
        <title>The complete genomes of actinobacterial strains from the NBC collection.</title>
        <authorList>
            <person name="Joergensen T.S."/>
            <person name="Alvarez Arevalo M."/>
            <person name="Sterndorff E.B."/>
            <person name="Faurdal D."/>
            <person name="Vuksanovic O."/>
            <person name="Mourched A.-S."/>
            <person name="Charusanti P."/>
            <person name="Shaw S."/>
            <person name="Blin K."/>
            <person name="Weber T."/>
        </authorList>
    </citation>
    <scope>NUCLEOTIDE SEQUENCE [LARGE SCALE GENOMIC DNA]</scope>
    <source>
        <strain evidence="7 8">NBC 01753</strain>
    </source>
</reference>
<name>A0ABZ1GYF3_9ACTN</name>
<keyword evidence="4" id="KW-0862">Zinc</keyword>
<dbReference type="InterPro" id="IPR024087">
    <property type="entry name" value="Creatininase-like_sf"/>
</dbReference>
<evidence type="ECO:0000256" key="6">
    <source>
        <dbReference type="SAM" id="MobiDB-lite"/>
    </source>
</evidence>
<keyword evidence="8" id="KW-1185">Reference proteome</keyword>
<proteinExistence type="inferred from homology"/>
<feature type="region of interest" description="Disordered" evidence="6">
    <location>
        <begin position="235"/>
        <end position="285"/>
    </location>
</feature>
<organism evidence="7 8">
    <name type="scientific">Streptomyces hirsutus</name>
    <dbReference type="NCBI Taxonomy" id="35620"/>
    <lineage>
        <taxon>Bacteria</taxon>
        <taxon>Bacillati</taxon>
        <taxon>Actinomycetota</taxon>
        <taxon>Actinomycetes</taxon>
        <taxon>Kitasatosporales</taxon>
        <taxon>Streptomycetaceae</taxon>
        <taxon>Streptomyces</taxon>
    </lineage>
</organism>
<evidence type="ECO:0000313" key="7">
    <source>
        <dbReference type="EMBL" id="WSD11236.1"/>
    </source>
</evidence>
<dbReference type="Proteomes" id="UP001335325">
    <property type="component" value="Chromosome"/>
</dbReference>
<evidence type="ECO:0000256" key="3">
    <source>
        <dbReference type="ARBA" id="ARBA00022801"/>
    </source>
</evidence>
<evidence type="ECO:0000256" key="1">
    <source>
        <dbReference type="ARBA" id="ARBA00001947"/>
    </source>
</evidence>
<dbReference type="PANTHER" id="PTHR35005:SF1">
    <property type="entry name" value="2-AMINO-5-FORMYLAMINO-6-RIBOSYLAMINOPYRIMIDIN-4(3H)-ONE 5'-MONOPHOSPHATE DEFORMYLASE"/>
    <property type="match status" value="1"/>
</dbReference>
<dbReference type="Pfam" id="PF02633">
    <property type="entry name" value="Creatininase"/>
    <property type="match status" value="1"/>
</dbReference>
<keyword evidence="3" id="KW-0378">Hydrolase</keyword>
<evidence type="ECO:0000256" key="4">
    <source>
        <dbReference type="ARBA" id="ARBA00022833"/>
    </source>
</evidence>
<evidence type="ECO:0000256" key="2">
    <source>
        <dbReference type="ARBA" id="ARBA00022723"/>
    </source>
</evidence>
<gene>
    <name evidence="7" type="primary">mftE</name>
    <name evidence="7" type="ORF">OIE73_01680</name>
</gene>
<dbReference type="EMBL" id="CP109134">
    <property type="protein sequence ID" value="WSD11236.1"/>
    <property type="molecule type" value="Genomic_DNA"/>
</dbReference>
<protein>
    <submittedName>
        <fullName evidence="7">Mycofactocin biosynthesis peptidyl-dipeptidase MftE</fullName>
    </submittedName>
</protein>
<dbReference type="SUPFAM" id="SSF102215">
    <property type="entry name" value="Creatininase"/>
    <property type="match status" value="1"/>
</dbReference>
<comment type="similarity">
    <text evidence="5">Belongs to the creatininase superfamily.</text>
</comment>
<dbReference type="InterPro" id="IPR003785">
    <property type="entry name" value="Creatininase/forma_Hydrolase"/>
</dbReference>